<dbReference type="EMBL" id="JABJRC010000018">
    <property type="protein sequence ID" value="NOL45887.1"/>
    <property type="molecule type" value="Genomic_DNA"/>
</dbReference>
<comment type="caution">
    <text evidence="2">The sequence shown here is derived from an EMBL/GenBank/DDBJ whole genome shotgun (WGS) entry which is preliminary data.</text>
</comment>
<reference evidence="2 3" key="1">
    <citation type="submission" date="2020-05" db="EMBL/GenBank/DDBJ databases">
        <title>Genome sequence of Kribbella sandramycini ATCC 39419.</title>
        <authorList>
            <person name="Maclea K.S."/>
            <person name="Fair J.L."/>
        </authorList>
    </citation>
    <scope>NUCLEOTIDE SEQUENCE [LARGE SCALE GENOMIC DNA]</scope>
    <source>
        <strain evidence="2 3">ATCC 39419</strain>
    </source>
</reference>
<dbReference type="EMBL" id="JACHKF010000001">
    <property type="protein sequence ID" value="MBB6564429.1"/>
    <property type="molecule type" value="Genomic_DNA"/>
</dbReference>
<proteinExistence type="predicted"/>
<dbReference type="Proteomes" id="UP000534306">
    <property type="component" value="Unassembled WGS sequence"/>
</dbReference>
<gene>
    <name evidence="1" type="ORF">HNR71_000066</name>
    <name evidence="2" type="ORF">HPO96_37145</name>
</gene>
<dbReference type="RefSeq" id="WP_171679142.1">
    <property type="nucleotide sequence ID" value="NZ_BAAAGT010000022.1"/>
</dbReference>
<organism evidence="2 3">
    <name type="scientific">Kribbella sandramycini</name>
    <dbReference type="NCBI Taxonomy" id="60450"/>
    <lineage>
        <taxon>Bacteria</taxon>
        <taxon>Bacillati</taxon>
        <taxon>Actinomycetota</taxon>
        <taxon>Actinomycetes</taxon>
        <taxon>Propionibacteriales</taxon>
        <taxon>Kribbellaceae</taxon>
        <taxon>Kribbella</taxon>
    </lineage>
</organism>
<evidence type="ECO:0000313" key="2">
    <source>
        <dbReference type="EMBL" id="NOL45887.1"/>
    </source>
</evidence>
<evidence type="ECO:0000313" key="3">
    <source>
        <dbReference type="Proteomes" id="UP000534306"/>
    </source>
</evidence>
<accession>A0A7Y4P2Y4</accession>
<name>A0A7Y4P2Y4_9ACTN</name>
<protein>
    <submittedName>
        <fullName evidence="2">Uncharacterized protein</fullName>
    </submittedName>
</protein>
<evidence type="ECO:0000313" key="4">
    <source>
        <dbReference type="Proteomes" id="UP000553957"/>
    </source>
</evidence>
<dbReference type="Proteomes" id="UP000553957">
    <property type="component" value="Unassembled WGS sequence"/>
</dbReference>
<evidence type="ECO:0000313" key="1">
    <source>
        <dbReference type="EMBL" id="MBB6564429.1"/>
    </source>
</evidence>
<reference evidence="1 4" key="2">
    <citation type="submission" date="2020-08" db="EMBL/GenBank/DDBJ databases">
        <title>Sequencing the genomes of 1000 actinobacteria strains.</title>
        <authorList>
            <person name="Klenk H.-P."/>
        </authorList>
    </citation>
    <scope>NUCLEOTIDE SEQUENCE [LARGE SCALE GENOMIC DNA]</scope>
    <source>
        <strain evidence="1 4">DSM 15626</strain>
    </source>
</reference>
<keyword evidence="3" id="KW-1185">Reference proteome</keyword>
<dbReference type="AlphaFoldDB" id="A0A7Y4P2Y4"/>
<sequence length="109" mass="11758">MSTPGNGDFARVVSPTSGREWLGEVLVWGPHRAPLLRDAETAEVRWFPASWVKSTIAGPPDFDRGECICPPLSAHTPNDGPEPLDRACPHHGDPEVVASNILKAARSKP</sequence>